<dbReference type="Pfam" id="PF00561">
    <property type="entry name" value="Abhydrolase_1"/>
    <property type="match status" value="1"/>
</dbReference>
<accession>A0A5C0AUR7</accession>
<dbReference type="EMBL" id="CP043046">
    <property type="protein sequence ID" value="QEI05905.1"/>
    <property type="molecule type" value="Genomic_DNA"/>
</dbReference>
<organism evidence="3 4">
    <name type="scientific">Pigmentiphaga aceris</name>
    <dbReference type="NCBI Taxonomy" id="1940612"/>
    <lineage>
        <taxon>Bacteria</taxon>
        <taxon>Pseudomonadati</taxon>
        <taxon>Pseudomonadota</taxon>
        <taxon>Betaproteobacteria</taxon>
        <taxon>Burkholderiales</taxon>
        <taxon>Alcaligenaceae</taxon>
        <taxon>Pigmentiphaga</taxon>
    </lineage>
</organism>
<dbReference type="GO" id="GO:0016787">
    <property type="term" value="F:hydrolase activity"/>
    <property type="evidence" value="ECO:0007669"/>
    <property type="project" value="UniProtKB-KW"/>
</dbReference>
<name>A0A5C0AUR7_9BURK</name>
<dbReference type="PANTHER" id="PTHR43039">
    <property type="entry name" value="ESTERASE-RELATED"/>
    <property type="match status" value="1"/>
</dbReference>
<evidence type="ECO:0000313" key="4">
    <source>
        <dbReference type="Proteomes" id="UP000325161"/>
    </source>
</evidence>
<dbReference type="OrthoDB" id="8680283at2"/>
<sequence>MIALSTPIARKLGANIYGDSPETLLFLNGFGTEQQVWQHQVERFADAFSVITFDHVGSGHSDVDAYSPARYMSLYDYADDVLALIDELGLEDVSLVGHSAGAMVAAVVAVAAPMQVRRLVMIGASPRYLNDGAYVGGFDANAIQGMLAAMQSDYHAWATGFSKLVAANPDQPQLADTYSDYLRSMRPDIAHATLKTIFNSDMRGILAQILPPTLVVQADEDIAVPREVGEYLASHIPRAELCEIGFTGHLPHMLDPEAIGNLIEDFLIREDTRPDAV</sequence>
<evidence type="ECO:0000256" key="1">
    <source>
        <dbReference type="ARBA" id="ARBA00008645"/>
    </source>
</evidence>
<dbReference type="AlphaFoldDB" id="A0A5C0AUR7"/>
<dbReference type="KEGG" id="pacr:FXN63_08655"/>
<keyword evidence="4" id="KW-1185">Reference proteome</keyword>
<reference evidence="3 4" key="1">
    <citation type="submission" date="2019-08" db="EMBL/GenBank/DDBJ databases">
        <title>Amphibian skin-associated Pigmentiphaga: genome sequence and occurrence across geography and hosts.</title>
        <authorList>
            <person name="Bletz M.C."/>
            <person name="Bunk B."/>
            <person name="Sproeer C."/>
            <person name="Biwer P."/>
            <person name="Reiter S."/>
            <person name="Rabemananjara F.C.E."/>
            <person name="Schulz S."/>
            <person name="Overmann J."/>
            <person name="Vences M."/>
        </authorList>
    </citation>
    <scope>NUCLEOTIDE SEQUENCE [LARGE SCALE GENOMIC DNA]</scope>
    <source>
        <strain evidence="3 4">Mada1488</strain>
    </source>
</reference>
<evidence type="ECO:0000259" key="2">
    <source>
        <dbReference type="Pfam" id="PF00561"/>
    </source>
</evidence>
<dbReference type="PRINTS" id="PR00111">
    <property type="entry name" value="ABHYDROLASE"/>
</dbReference>
<dbReference type="Proteomes" id="UP000325161">
    <property type="component" value="Chromosome"/>
</dbReference>
<feature type="domain" description="AB hydrolase-1" evidence="2">
    <location>
        <begin position="23"/>
        <end position="256"/>
    </location>
</feature>
<dbReference type="InterPro" id="IPR029058">
    <property type="entry name" value="AB_hydrolase_fold"/>
</dbReference>
<dbReference type="InterPro" id="IPR000073">
    <property type="entry name" value="AB_hydrolase_1"/>
</dbReference>
<gene>
    <name evidence="3" type="ORF">FXN63_08655</name>
</gene>
<evidence type="ECO:0000313" key="3">
    <source>
        <dbReference type="EMBL" id="QEI05905.1"/>
    </source>
</evidence>
<keyword evidence="3" id="KW-0378">Hydrolase</keyword>
<dbReference type="RefSeq" id="WP_148814288.1">
    <property type="nucleotide sequence ID" value="NZ_CP043046.1"/>
</dbReference>
<protein>
    <submittedName>
        <fullName evidence="3">Alpha/beta hydrolase</fullName>
    </submittedName>
</protein>
<proteinExistence type="inferred from homology"/>
<dbReference type="Gene3D" id="3.40.50.1820">
    <property type="entry name" value="alpha/beta hydrolase"/>
    <property type="match status" value="1"/>
</dbReference>
<dbReference type="SUPFAM" id="SSF53474">
    <property type="entry name" value="alpha/beta-Hydrolases"/>
    <property type="match status" value="1"/>
</dbReference>
<comment type="similarity">
    <text evidence="1">Belongs to the AB hydrolase superfamily.</text>
</comment>